<dbReference type="SUPFAM" id="SSF55729">
    <property type="entry name" value="Acyl-CoA N-acyltransferases (Nat)"/>
    <property type="match status" value="1"/>
</dbReference>
<dbReference type="Gene3D" id="3.40.630.30">
    <property type="match status" value="1"/>
</dbReference>
<organism evidence="2 3">
    <name type="scientific">Amnibacterium endophyticum</name>
    <dbReference type="NCBI Taxonomy" id="2109337"/>
    <lineage>
        <taxon>Bacteria</taxon>
        <taxon>Bacillati</taxon>
        <taxon>Actinomycetota</taxon>
        <taxon>Actinomycetes</taxon>
        <taxon>Micrococcales</taxon>
        <taxon>Microbacteriaceae</taxon>
        <taxon>Amnibacterium</taxon>
    </lineage>
</organism>
<evidence type="ECO:0000259" key="1">
    <source>
        <dbReference type="PROSITE" id="PS51186"/>
    </source>
</evidence>
<comment type="caution">
    <text evidence="2">The sequence shown here is derived from an EMBL/GenBank/DDBJ whole genome shotgun (WGS) entry which is preliminary data.</text>
</comment>
<dbReference type="PANTHER" id="PTHR43792:SF1">
    <property type="entry name" value="N-ACETYLTRANSFERASE DOMAIN-CONTAINING PROTEIN"/>
    <property type="match status" value="1"/>
</dbReference>
<keyword evidence="3" id="KW-1185">Reference proteome</keyword>
<dbReference type="Pfam" id="PF13302">
    <property type="entry name" value="Acetyltransf_3"/>
    <property type="match status" value="1"/>
</dbReference>
<proteinExistence type="predicted"/>
<dbReference type="EMBL" id="JBHUEA010000014">
    <property type="protein sequence ID" value="MFD1721864.1"/>
    <property type="molecule type" value="Genomic_DNA"/>
</dbReference>
<reference evidence="3" key="1">
    <citation type="journal article" date="2019" name="Int. J. Syst. Evol. Microbiol.">
        <title>The Global Catalogue of Microorganisms (GCM) 10K type strain sequencing project: providing services to taxonomists for standard genome sequencing and annotation.</title>
        <authorList>
            <consortium name="The Broad Institute Genomics Platform"/>
            <consortium name="The Broad Institute Genome Sequencing Center for Infectious Disease"/>
            <person name="Wu L."/>
            <person name="Ma J."/>
        </authorList>
    </citation>
    <scope>NUCLEOTIDE SEQUENCE [LARGE SCALE GENOMIC DNA]</scope>
    <source>
        <strain evidence="3">CGMCC 1.12471</strain>
    </source>
</reference>
<dbReference type="GO" id="GO:0016746">
    <property type="term" value="F:acyltransferase activity"/>
    <property type="evidence" value="ECO:0007669"/>
    <property type="project" value="UniProtKB-KW"/>
</dbReference>
<accession>A0ABW4LFD8</accession>
<gene>
    <name evidence="2" type="ORF">ACFSBI_09900</name>
</gene>
<dbReference type="InterPro" id="IPR051531">
    <property type="entry name" value="N-acetyltransferase"/>
</dbReference>
<dbReference type="Proteomes" id="UP001597347">
    <property type="component" value="Unassembled WGS sequence"/>
</dbReference>
<feature type="domain" description="N-acetyltransferase" evidence="1">
    <location>
        <begin position="1"/>
        <end position="159"/>
    </location>
</feature>
<evidence type="ECO:0000313" key="2">
    <source>
        <dbReference type="EMBL" id="MFD1721864.1"/>
    </source>
</evidence>
<dbReference type="RefSeq" id="WP_377934482.1">
    <property type="nucleotide sequence ID" value="NZ_JBHUEA010000014.1"/>
</dbReference>
<keyword evidence="2" id="KW-0808">Transferase</keyword>
<dbReference type="PANTHER" id="PTHR43792">
    <property type="entry name" value="GNAT FAMILY, PUTATIVE (AFU_ORTHOLOGUE AFUA_3G00765)-RELATED-RELATED"/>
    <property type="match status" value="1"/>
</dbReference>
<dbReference type="EC" id="2.3.-.-" evidence="2"/>
<name>A0ABW4LFD8_9MICO</name>
<evidence type="ECO:0000313" key="3">
    <source>
        <dbReference type="Proteomes" id="UP001597347"/>
    </source>
</evidence>
<sequence length="171" mass="18708">MSAPRLGDVRALHEILQDPAVWQHYPSLRHTSIDQTQAAVSRWIDQWEREGLGTWVVRLRGAGAVVGYGGCSVLHDAVWNLGYRFAASAQGNGYATELARVALTHAQTHRPNLPVVAYLLEHNLASSNVARKVGLSLVHRGPDQGNPDPAAVRLIYADRPLSRLQLDAASH</sequence>
<dbReference type="InterPro" id="IPR000182">
    <property type="entry name" value="GNAT_dom"/>
</dbReference>
<dbReference type="InterPro" id="IPR016181">
    <property type="entry name" value="Acyl_CoA_acyltransferase"/>
</dbReference>
<keyword evidence="2" id="KW-0012">Acyltransferase</keyword>
<protein>
    <submittedName>
        <fullName evidence="2">GNAT family N-acetyltransferase</fullName>
        <ecNumber evidence="2">2.3.-.-</ecNumber>
    </submittedName>
</protein>
<dbReference type="PROSITE" id="PS51186">
    <property type="entry name" value="GNAT"/>
    <property type="match status" value="1"/>
</dbReference>